<evidence type="ECO:0000313" key="11">
    <source>
        <dbReference type="Proteomes" id="UP000192342"/>
    </source>
</evidence>
<evidence type="ECO:0000256" key="3">
    <source>
        <dbReference type="ARBA" id="ARBA00022676"/>
    </source>
</evidence>
<evidence type="ECO:0000256" key="4">
    <source>
        <dbReference type="ARBA" id="ARBA00022679"/>
    </source>
</evidence>
<evidence type="ECO:0000259" key="9">
    <source>
        <dbReference type="Pfam" id="PF13231"/>
    </source>
</evidence>
<dbReference type="OrthoDB" id="9775035at2"/>
<dbReference type="AlphaFoldDB" id="A0A1Y1SGR3"/>
<dbReference type="GO" id="GO:0016763">
    <property type="term" value="F:pentosyltransferase activity"/>
    <property type="evidence" value="ECO:0007669"/>
    <property type="project" value="TreeGrafter"/>
</dbReference>
<keyword evidence="3" id="KW-0328">Glycosyltransferase</keyword>
<dbReference type="EMBL" id="AQQV01000001">
    <property type="protein sequence ID" value="ORE88580.1"/>
    <property type="molecule type" value="Genomic_DNA"/>
</dbReference>
<dbReference type="InterPro" id="IPR050297">
    <property type="entry name" value="LipidA_mod_glycosyltrf_83"/>
</dbReference>
<dbReference type="RefSeq" id="WP_158522993.1">
    <property type="nucleotide sequence ID" value="NZ_AQQV01000001.1"/>
</dbReference>
<keyword evidence="2" id="KW-1003">Cell membrane</keyword>
<protein>
    <submittedName>
        <fullName evidence="10">Glycosyl transferase family protein</fullName>
    </submittedName>
</protein>
<comment type="subcellular location">
    <subcellularLocation>
        <location evidence="1">Cell membrane</location>
        <topology evidence="1">Multi-pass membrane protein</topology>
    </subcellularLocation>
</comment>
<feature type="transmembrane region" description="Helical" evidence="8">
    <location>
        <begin position="425"/>
        <end position="443"/>
    </location>
</feature>
<evidence type="ECO:0000256" key="7">
    <source>
        <dbReference type="ARBA" id="ARBA00023136"/>
    </source>
</evidence>
<keyword evidence="4 10" id="KW-0808">Transferase</keyword>
<keyword evidence="7 8" id="KW-0472">Membrane</keyword>
<dbReference type="GO" id="GO:0009103">
    <property type="term" value="P:lipopolysaccharide biosynthetic process"/>
    <property type="evidence" value="ECO:0007669"/>
    <property type="project" value="TreeGrafter"/>
</dbReference>
<dbReference type="InterPro" id="IPR038731">
    <property type="entry name" value="RgtA/B/C-like"/>
</dbReference>
<dbReference type="PANTHER" id="PTHR33908">
    <property type="entry name" value="MANNOSYLTRANSFERASE YKCB-RELATED"/>
    <property type="match status" value="1"/>
</dbReference>
<dbReference type="Proteomes" id="UP000192342">
    <property type="component" value="Unassembled WGS sequence"/>
</dbReference>
<evidence type="ECO:0000256" key="5">
    <source>
        <dbReference type="ARBA" id="ARBA00022692"/>
    </source>
</evidence>
<name>A0A1Y1SGR3_9GAMM</name>
<evidence type="ECO:0000313" key="10">
    <source>
        <dbReference type="EMBL" id="ORE88580.1"/>
    </source>
</evidence>
<keyword evidence="5 8" id="KW-0812">Transmembrane</keyword>
<accession>A0A1Y1SGR3</accession>
<gene>
    <name evidence="10" type="ORF">ATO7_01855</name>
</gene>
<feature type="domain" description="Glycosyltransferase RgtA/B/C/D-like" evidence="9">
    <location>
        <begin position="70"/>
        <end position="202"/>
    </location>
</feature>
<reference evidence="10 11" key="1">
    <citation type="submission" date="2013-04" db="EMBL/GenBank/DDBJ databases">
        <title>Oceanococcus atlanticus 22II-S10r2 Genome Sequencing.</title>
        <authorList>
            <person name="Lai Q."/>
            <person name="Li G."/>
            <person name="Shao Z."/>
        </authorList>
    </citation>
    <scope>NUCLEOTIDE SEQUENCE [LARGE SCALE GENOMIC DNA]</scope>
    <source>
        <strain evidence="10 11">22II-S10r2</strain>
    </source>
</reference>
<evidence type="ECO:0000256" key="6">
    <source>
        <dbReference type="ARBA" id="ARBA00022989"/>
    </source>
</evidence>
<dbReference type="PANTHER" id="PTHR33908:SF3">
    <property type="entry name" value="UNDECAPRENYL PHOSPHATE-ALPHA-4-AMINO-4-DEOXY-L-ARABINOSE ARABINOSYL TRANSFERASE"/>
    <property type="match status" value="1"/>
</dbReference>
<feature type="transmembrane region" description="Helical" evidence="8">
    <location>
        <begin position="16"/>
        <end position="33"/>
    </location>
</feature>
<dbReference type="Pfam" id="PF13231">
    <property type="entry name" value="PMT_2"/>
    <property type="match status" value="1"/>
</dbReference>
<feature type="transmembrane region" description="Helical" evidence="8">
    <location>
        <begin position="307"/>
        <end position="326"/>
    </location>
</feature>
<evidence type="ECO:0000256" key="1">
    <source>
        <dbReference type="ARBA" id="ARBA00004651"/>
    </source>
</evidence>
<keyword evidence="11" id="KW-1185">Reference proteome</keyword>
<feature type="transmembrane region" description="Helical" evidence="8">
    <location>
        <begin position="90"/>
        <end position="111"/>
    </location>
</feature>
<dbReference type="STRING" id="1317117.ATO7_01855"/>
<dbReference type="GO" id="GO:0005886">
    <property type="term" value="C:plasma membrane"/>
    <property type="evidence" value="ECO:0007669"/>
    <property type="project" value="UniProtKB-SubCell"/>
</dbReference>
<feature type="transmembrane region" description="Helical" evidence="8">
    <location>
        <begin position="361"/>
        <end position="379"/>
    </location>
</feature>
<comment type="caution">
    <text evidence="10">The sequence shown here is derived from an EMBL/GenBank/DDBJ whole genome shotgun (WGS) entry which is preliminary data.</text>
</comment>
<dbReference type="GO" id="GO:0010041">
    <property type="term" value="P:response to iron(III) ion"/>
    <property type="evidence" value="ECO:0007669"/>
    <property type="project" value="TreeGrafter"/>
</dbReference>
<evidence type="ECO:0000256" key="8">
    <source>
        <dbReference type="SAM" id="Phobius"/>
    </source>
</evidence>
<feature type="transmembrane region" description="Helical" evidence="8">
    <location>
        <begin position="169"/>
        <end position="199"/>
    </location>
</feature>
<feature type="transmembrane region" description="Helical" evidence="8">
    <location>
        <begin position="273"/>
        <end position="295"/>
    </location>
</feature>
<feature type="transmembrane region" description="Helical" evidence="8">
    <location>
        <begin position="220"/>
        <end position="242"/>
    </location>
</feature>
<sequence length="563" mass="63762">MNAFFRWLQENDERKGWRIALIALVVLSAGFGLRDPWPPNEPALALMAKHMAESGQWLIPYLAGQPFAEHPPFAIWLQAAFYDVIGSVRWSFLIPALLASFGTLWLVYDLASKLWGARTGRLAATALLCSFQFMVQAHRGHVDAVLMFWTTLALYSLLQYMLLENNRRWLTLAGIAMGFGVLTKGLGYLPLLMLAPYIWMYRQRWSSLPRDRSLRALWQVPVWCLIVVLAWALPALGFVSGADDAALDQFRRDLLFNLSGGSELLDVNDRRPWWYLPLQALVLWLPLTLMLPWKLRIWRDRLRSRDALIGLLLAYILLSLLVFSVVPGKHGVQLLSLLPAAALLMAPYMGGLWWRPGVQTLSVASLWMFSALAIAIGVLGHEPQLLADVLERPDDVSNLLWNFLLTLGVMGIVISLVLRGRSRALGLPVFFFLGWLLLGFWAYPTLNTVRTPKVIFAAAEQHLGPRDEFGSWNWSPQLELFSESRELQRLDNPKQALNWVAQADQRWLLVDAQELARVQATDKRSWQSHALGRRHRVDWVLARPLSPQLPDDAPAVPPASHGD</sequence>
<feature type="transmembrane region" description="Helical" evidence="8">
    <location>
        <begin position="399"/>
        <end position="418"/>
    </location>
</feature>
<organism evidence="10 11">
    <name type="scientific">Oceanococcus atlanticus</name>
    <dbReference type="NCBI Taxonomy" id="1317117"/>
    <lineage>
        <taxon>Bacteria</taxon>
        <taxon>Pseudomonadati</taxon>
        <taxon>Pseudomonadota</taxon>
        <taxon>Gammaproteobacteria</taxon>
        <taxon>Chromatiales</taxon>
        <taxon>Oceanococcaceae</taxon>
        <taxon>Oceanococcus</taxon>
    </lineage>
</organism>
<feature type="transmembrane region" description="Helical" evidence="8">
    <location>
        <begin position="144"/>
        <end position="163"/>
    </location>
</feature>
<feature type="transmembrane region" description="Helical" evidence="8">
    <location>
        <begin position="332"/>
        <end position="354"/>
    </location>
</feature>
<proteinExistence type="predicted"/>
<keyword evidence="6 8" id="KW-1133">Transmembrane helix</keyword>
<evidence type="ECO:0000256" key="2">
    <source>
        <dbReference type="ARBA" id="ARBA00022475"/>
    </source>
</evidence>